<feature type="transmembrane region" description="Helical" evidence="6">
    <location>
        <begin position="562"/>
        <end position="584"/>
    </location>
</feature>
<evidence type="ECO:0000313" key="8">
    <source>
        <dbReference type="EMBL" id="AIG24706.1"/>
    </source>
</evidence>
<comment type="similarity">
    <text evidence="6">Belongs to the ABC-4 integral membrane protein family.</text>
</comment>
<evidence type="ECO:0000259" key="7">
    <source>
        <dbReference type="Pfam" id="PF02687"/>
    </source>
</evidence>
<feature type="transmembrane region" description="Helical" evidence="6">
    <location>
        <begin position="596"/>
        <end position="618"/>
    </location>
</feature>
<dbReference type="GO" id="GO:0005886">
    <property type="term" value="C:plasma membrane"/>
    <property type="evidence" value="ECO:0007669"/>
    <property type="project" value="UniProtKB-SubCell"/>
</dbReference>
<feature type="transmembrane region" description="Helical" evidence="6">
    <location>
        <begin position="227"/>
        <end position="254"/>
    </location>
</feature>
<feature type="transmembrane region" description="Helical" evidence="6">
    <location>
        <begin position="52"/>
        <end position="74"/>
    </location>
</feature>
<feature type="transmembrane region" description="Helical" evidence="6">
    <location>
        <begin position="507"/>
        <end position="528"/>
    </location>
</feature>
<proteinExistence type="inferred from homology"/>
<sequence length="631" mass="73043">MTFLQFIATNVRRKFRFYLAYFLSVTFVIMIYFTYGMFIYHPGTTTEGLHYLVVNGMTVAEAIIFCFSFAFIWYSTNIFLKMRKKEFAVLSILGISRWQINFMIFMENLLLVTLSMVVGIGFGLLFSKSFFIFASAILDMDEIPFYIPTEALLLTIVSFYTAFLFISFFTLFTTKHRSIKVLLDESRKPKKEPKGSVILALFSILCIGSAYYITFTLKNDIFEVIRWMFIVILLTCVGTYFFYSQFGAFLINWVKKRPILYWRGTRIIWLSDLAYRIKDNAQMFFMVTIVSTVAFTSAGALISVLGILGMVKDTLPLTIEYKYYHDEKLEGKKSTQIIEDHLANYHVHYERVEVEDLYFSKPVARADVIKISAYNQLAALLERETYQIKKGEALWIRASYLPEDGIPDLLAKDGKPFRLVQKIDKPVLSYQWNTLAVSDEDFAYLKERASSNYTVVGYMVHEWRKGGSINKDAVAFSKEINQKLAEDQHPLVRDAYYAEAKRAVGSALFIGLFVAVIFYVCAGSFLYFRLYMDLDRDKQYYQTISKIGLSIEEWQKSMTVQIALLFFVPFTLAIVHTSVALVGLQKVYSSGTFVSIFKTSIVSILIFFVLQLVYFLIVRSHFLQKLKRHIM</sequence>
<dbReference type="STRING" id="1042163.BRLA_c003110"/>
<evidence type="ECO:0000256" key="5">
    <source>
        <dbReference type="ARBA" id="ARBA00023136"/>
    </source>
</evidence>
<dbReference type="Proteomes" id="UP000005850">
    <property type="component" value="Chromosome"/>
</dbReference>
<keyword evidence="6" id="KW-0813">Transport</keyword>
<dbReference type="AlphaFoldDB" id="A0A075QZR5"/>
<feature type="transmembrane region" description="Helical" evidence="6">
    <location>
        <begin position="151"/>
        <end position="174"/>
    </location>
</feature>
<evidence type="ECO:0000256" key="3">
    <source>
        <dbReference type="ARBA" id="ARBA00022692"/>
    </source>
</evidence>
<dbReference type="InterPro" id="IPR052536">
    <property type="entry name" value="ABC-4_Integral_Memb_Prot"/>
</dbReference>
<feature type="transmembrane region" description="Helical" evidence="6">
    <location>
        <begin position="195"/>
        <end position="215"/>
    </location>
</feature>
<feature type="domain" description="ABC3 transporter permease C-terminal" evidence="7">
    <location>
        <begin position="63"/>
        <end position="174"/>
    </location>
</feature>
<keyword evidence="2 6" id="KW-1003">Cell membrane</keyword>
<comment type="subcellular location">
    <subcellularLocation>
        <location evidence="1 6">Cell membrane</location>
        <topology evidence="1 6">Multi-pass membrane protein</topology>
    </subcellularLocation>
</comment>
<organism evidence="8 9">
    <name type="scientific">Brevibacillus laterosporus LMG 15441</name>
    <dbReference type="NCBI Taxonomy" id="1042163"/>
    <lineage>
        <taxon>Bacteria</taxon>
        <taxon>Bacillati</taxon>
        <taxon>Bacillota</taxon>
        <taxon>Bacilli</taxon>
        <taxon>Bacillales</taxon>
        <taxon>Paenibacillaceae</taxon>
        <taxon>Brevibacillus</taxon>
    </lineage>
</organism>
<keyword evidence="5 6" id="KW-0472">Membrane</keyword>
<dbReference type="Pfam" id="PF02687">
    <property type="entry name" value="FtsX"/>
    <property type="match status" value="1"/>
</dbReference>
<accession>A0A075QZR5</accession>
<evidence type="ECO:0000313" key="9">
    <source>
        <dbReference type="Proteomes" id="UP000005850"/>
    </source>
</evidence>
<feature type="transmembrane region" description="Helical" evidence="6">
    <location>
        <begin position="20"/>
        <end position="40"/>
    </location>
</feature>
<gene>
    <name evidence="8" type="primary">yxdM_1</name>
    <name evidence="8" type="ORF">BRLA_c003110</name>
</gene>
<dbReference type="InterPro" id="IPR027022">
    <property type="entry name" value="ABC_permease_BceB-typ"/>
</dbReference>
<evidence type="ECO:0000256" key="6">
    <source>
        <dbReference type="PIRNR" id="PIRNR018968"/>
    </source>
</evidence>
<feature type="transmembrane region" description="Helical" evidence="6">
    <location>
        <begin position="284"/>
        <end position="311"/>
    </location>
</feature>
<dbReference type="PIRSF" id="PIRSF018968">
    <property type="entry name" value="ABC_permease_BceB"/>
    <property type="match status" value="1"/>
</dbReference>
<evidence type="ECO:0000256" key="2">
    <source>
        <dbReference type="ARBA" id="ARBA00022475"/>
    </source>
</evidence>
<reference evidence="8 9" key="1">
    <citation type="journal article" date="2011" name="J. Bacteriol.">
        <title>Genome sequence of Brevibacillus laterosporus LMG 15441, a pathogen of invertebrates.</title>
        <authorList>
            <person name="Djukic M."/>
            <person name="Poehlein A."/>
            <person name="Thurmer A."/>
            <person name="Daniel R."/>
        </authorList>
    </citation>
    <scope>NUCLEOTIDE SEQUENCE [LARGE SCALE GENOMIC DNA]</scope>
    <source>
        <strain evidence="8 9">LMG 15441</strain>
    </source>
</reference>
<dbReference type="RefSeq" id="WP_003333654.1">
    <property type="nucleotide sequence ID" value="NZ_CP007806.1"/>
</dbReference>
<dbReference type="PANTHER" id="PTHR46795:SF1">
    <property type="entry name" value="ABC TRANSPORTER PERMEASE PROTEIN"/>
    <property type="match status" value="1"/>
</dbReference>
<keyword evidence="3 6" id="KW-0812">Transmembrane</keyword>
<dbReference type="PANTHER" id="PTHR46795">
    <property type="entry name" value="ABC TRANSPORTER PERMEASE-RELATED-RELATED"/>
    <property type="match status" value="1"/>
</dbReference>
<feature type="transmembrane region" description="Helical" evidence="6">
    <location>
        <begin position="109"/>
        <end position="131"/>
    </location>
</feature>
<keyword evidence="9" id="KW-1185">Reference proteome</keyword>
<protein>
    <submittedName>
        <fullName evidence="8">ABC transporter permease protein YxdM</fullName>
    </submittedName>
</protein>
<dbReference type="KEGG" id="blr:BRLA_c003110"/>
<keyword evidence="4 6" id="KW-1133">Transmembrane helix</keyword>
<name>A0A075QZR5_BRELA</name>
<dbReference type="eggNOG" id="COG0577">
    <property type="taxonomic scope" value="Bacteria"/>
</dbReference>
<evidence type="ECO:0000256" key="4">
    <source>
        <dbReference type="ARBA" id="ARBA00022989"/>
    </source>
</evidence>
<dbReference type="GO" id="GO:0055085">
    <property type="term" value="P:transmembrane transport"/>
    <property type="evidence" value="ECO:0007669"/>
    <property type="project" value="UniProtKB-UniRule"/>
</dbReference>
<dbReference type="InterPro" id="IPR003838">
    <property type="entry name" value="ABC3_permease_C"/>
</dbReference>
<evidence type="ECO:0000256" key="1">
    <source>
        <dbReference type="ARBA" id="ARBA00004651"/>
    </source>
</evidence>
<dbReference type="EMBL" id="CP007806">
    <property type="protein sequence ID" value="AIG24706.1"/>
    <property type="molecule type" value="Genomic_DNA"/>
</dbReference>
<dbReference type="HOGENOM" id="CLU_022800_3_0_9"/>